<dbReference type="Pfam" id="PF02102">
    <property type="entry name" value="Peptidase_M35"/>
    <property type="match status" value="1"/>
</dbReference>
<dbReference type="EC" id="3.4.24.39" evidence="13"/>
<evidence type="ECO:0000256" key="10">
    <source>
        <dbReference type="ARBA" id="ARBA00022833"/>
    </source>
</evidence>
<evidence type="ECO:0000256" key="1">
    <source>
        <dbReference type="ARBA" id="ARBA00001187"/>
    </source>
</evidence>
<comment type="subcellular location">
    <subcellularLocation>
        <location evidence="2 13">Secreted</location>
    </subcellularLocation>
</comment>
<comment type="caution">
    <text evidence="15">The sequence shown here is derived from an EMBL/GenBank/DDBJ whole genome shotgun (WGS) entry which is preliminary data.</text>
</comment>
<keyword evidence="9 13" id="KW-0378">Hydrolase</keyword>
<dbReference type="EMBL" id="JAQQWK010000006">
    <property type="protein sequence ID" value="KAK8039500.1"/>
    <property type="molecule type" value="Genomic_DNA"/>
</dbReference>
<dbReference type="Proteomes" id="UP001444661">
    <property type="component" value="Unassembled WGS sequence"/>
</dbReference>
<dbReference type="SUPFAM" id="SSF55486">
    <property type="entry name" value="Metalloproteases ('zincins'), catalytic domain"/>
    <property type="match status" value="1"/>
</dbReference>
<comment type="function">
    <text evidence="13">Secreted metalloproteinase that allows assimilation of proteinaceous substrates. Shows high activities on basic nuclear substrates such as histone and protamine.</text>
</comment>
<keyword evidence="7 13" id="KW-0479">Metal-binding</keyword>
<keyword evidence="16" id="KW-1185">Reference proteome</keyword>
<organism evidence="15 16">
    <name type="scientific">Apiospora rasikravindrae</name>
    <dbReference type="NCBI Taxonomy" id="990691"/>
    <lineage>
        <taxon>Eukaryota</taxon>
        <taxon>Fungi</taxon>
        <taxon>Dikarya</taxon>
        <taxon>Ascomycota</taxon>
        <taxon>Pezizomycotina</taxon>
        <taxon>Sordariomycetes</taxon>
        <taxon>Xylariomycetidae</taxon>
        <taxon>Amphisphaeriales</taxon>
        <taxon>Apiosporaceae</taxon>
        <taxon>Apiospora</taxon>
    </lineage>
</organism>
<dbReference type="Gene3D" id="3.40.390.10">
    <property type="entry name" value="Collagenase (Catalytic Domain)"/>
    <property type="match status" value="1"/>
</dbReference>
<keyword evidence="4 13" id="KW-0964">Secreted</keyword>
<keyword evidence="5 13" id="KW-0645">Protease</keyword>
<protein>
    <recommendedName>
        <fullName evidence="13">Neutral protease 2</fullName>
        <ecNumber evidence="13">3.4.24.39</ecNumber>
    </recommendedName>
    <alternativeName>
        <fullName evidence="13">Deuterolysin</fullName>
    </alternativeName>
</protein>
<evidence type="ECO:0000256" key="5">
    <source>
        <dbReference type="ARBA" id="ARBA00022670"/>
    </source>
</evidence>
<keyword evidence="10 13" id="KW-0862">Zinc</keyword>
<evidence type="ECO:0000256" key="9">
    <source>
        <dbReference type="ARBA" id="ARBA00022801"/>
    </source>
</evidence>
<evidence type="ECO:0000256" key="7">
    <source>
        <dbReference type="ARBA" id="ARBA00022723"/>
    </source>
</evidence>
<dbReference type="InterPro" id="IPR050414">
    <property type="entry name" value="Fungal_M35_metalloproteases"/>
</dbReference>
<dbReference type="InterPro" id="IPR029463">
    <property type="entry name" value="Lys_MEP"/>
</dbReference>
<feature type="domain" description="Lysine-specific metallo-endopeptidase" evidence="14">
    <location>
        <begin position="237"/>
        <end position="384"/>
    </location>
</feature>
<keyword evidence="8" id="KW-0732">Signal</keyword>
<comment type="cofactor">
    <cofactor evidence="13">
        <name>Zn(2+)</name>
        <dbReference type="ChEBI" id="CHEBI:29105"/>
    </cofactor>
    <text evidence="13">Binds 1 zinc ion per subunit.</text>
</comment>
<evidence type="ECO:0000256" key="4">
    <source>
        <dbReference type="ARBA" id="ARBA00022525"/>
    </source>
</evidence>
<evidence type="ECO:0000256" key="13">
    <source>
        <dbReference type="RuleBase" id="RU361126"/>
    </source>
</evidence>
<dbReference type="Gene3D" id="2.60.40.2970">
    <property type="match status" value="1"/>
</dbReference>
<dbReference type="CDD" id="cd11008">
    <property type="entry name" value="M35_deuterolysin_like"/>
    <property type="match status" value="1"/>
</dbReference>
<evidence type="ECO:0000256" key="2">
    <source>
        <dbReference type="ARBA" id="ARBA00004613"/>
    </source>
</evidence>
<evidence type="ECO:0000313" key="16">
    <source>
        <dbReference type="Proteomes" id="UP001444661"/>
    </source>
</evidence>
<gene>
    <name evidence="15" type="ORF">PG993_007911</name>
</gene>
<keyword evidence="6 13" id="KW-0165">Cleavage on pair of basic residues</keyword>
<comment type="similarity">
    <text evidence="3 13">Belongs to the peptidase M35 family.</text>
</comment>
<dbReference type="PANTHER" id="PTHR37016">
    <property type="match status" value="1"/>
</dbReference>
<evidence type="ECO:0000256" key="11">
    <source>
        <dbReference type="ARBA" id="ARBA00023049"/>
    </source>
</evidence>
<evidence type="ECO:0000256" key="8">
    <source>
        <dbReference type="ARBA" id="ARBA00022729"/>
    </source>
</evidence>
<accession>A0ABR1T0K9</accession>
<dbReference type="PRINTS" id="PR00768">
    <property type="entry name" value="DEUTEROLYSIN"/>
</dbReference>
<evidence type="ECO:0000256" key="6">
    <source>
        <dbReference type="ARBA" id="ARBA00022685"/>
    </source>
</evidence>
<proteinExistence type="inferred from homology"/>
<sequence length="390" mass="40968">MILIPIDSRSVKTLKASLSLLTSRSDSPSFFKRPLALSFTMKFFATVTLLASAASAAVLDVTKRDVPLAVTLEKTGNTQVKATVVNNGKEAIKVFKTGTFLDEAAVEKVDVFQGSEKVAFDGLRLRVATSGLPEDAFRVIAPGASVEATFDIAHLHDLSQGGAYDVVSASGFLTAPLDSTVLDGVVPYTSNTLKAVEVDGAQAAEARAKFVGRRTSLQSDCTGSKSTAIRSALSNCASAARNAASTARSSSSKMTEYFKSSSSSTVSTVANVFTKVASECGSTSGGSSRLYCSDVYGACSSGVLAYTLPSSSYMAYCNLFFSALSGVSRTCHDQDQASTVLHEATHLTQIKGTSDYNGYGYSYVRSLSASQNLNHADTYALFAQSIYAGC</sequence>
<comment type="catalytic activity">
    <reaction evidence="1 13">
        <text>Preferential cleavage of bonds with hydrophobic residues in P1'. Also 3-Asn-|-Gln-4 and 8-Gly-|-Ser-9 bonds in insulin B chain.</text>
        <dbReference type="EC" id="3.4.24.39"/>
    </reaction>
</comment>
<reference evidence="15 16" key="1">
    <citation type="submission" date="2023-01" db="EMBL/GenBank/DDBJ databases">
        <title>Analysis of 21 Apiospora genomes using comparative genomics revels a genus with tremendous synthesis potential of carbohydrate active enzymes and secondary metabolites.</title>
        <authorList>
            <person name="Sorensen T."/>
        </authorList>
    </citation>
    <scope>NUCLEOTIDE SEQUENCE [LARGE SCALE GENOMIC DNA]</scope>
    <source>
        <strain evidence="15 16">CBS 33761</strain>
    </source>
</reference>
<evidence type="ECO:0000256" key="3">
    <source>
        <dbReference type="ARBA" id="ARBA00010279"/>
    </source>
</evidence>
<name>A0ABR1T0K9_9PEZI</name>
<keyword evidence="11 13" id="KW-0482">Metalloprotease</keyword>
<keyword evidence="12" id="KW-0865">Zymogen</keyword>
<evidence type="ECO:0000259" key="14">
    <source>
        <dbReference type="SMART" id="SM01351"/>
    </source>
</evidence>
<dbReference type="PANTHER" id="PTHR37016:SF2">
    <property type="entry name" value="NEUTRAL PROTEASE 2 HOMOLOG SNOG_02177"/>
    <property type="match status" value="1"/>
</dbReference>
<dbReference type="InterPro" id="IPR024079">
    <property type="entry name" value="MetalloPept_cat_dom_sf"/>
</dbReference>
<dbReference type="InterPro" id="IPR001384">
    <property type="entry name" value="Peptidase_M35"/>
</dbReference>
<evidence type="ECO:0000256" key="12">
    <source>
        <dbReference type="ARBA" id="ARBA00023145"/>
    </source>
</evidence>
<evidence type="ECO:0000313" key="15">
    <source>
        <dbReference type="EMBL" id="KAK8039500.1"/>
    </source>
</evidence>
<dbReference type="SMART" id="SM01351">
    <property type="entry name" value="Aspzincin_M35"/>
    <property type="match status" value="1"/>
</dbReference>